<evidence type="ECO:0000256" key="4">
    <source>
        <dbReference type="ARBA" id="ARBA00022898"/>
    </source>
</evidence>
<keyword evidence="7" id="KW-1185">Reference proteome</keyword>
<keyword evidence="2" id="KW-0032">Aminotransferase</keyword>
<dbReference type="PIRSF" id="PIRSF000521">
    <property type="entry name" value="Transaminase_4ab_Lys_Orn"/>
    <property type="match status" value="1"/>
</dbReference>
<dbReference type="OrthoDB" id="9801052at2"/>
<dbReference type="EMBL" id="RKHR01000004">
    <property type="protein sequence ID" value="ROS01452.1"/>
    <property type="molecule type" value="Genomic_DNA"/>
</dbReference>
<accession>A0A3N2DP25</accession>
<proteinExistence type="inferred from homology"/>
<dbReference type="CDD" id="cd00610">
    <property type="entry name" value="OAT_like"/>
    <property type="match status" value="1"/>
</dbReference>
<evidence type="ECO:0000256" key="3">
    <source>
        <dbReference type="ARBA" id="ARBA00022679"/>
    </source>
</evidence>
<name>A0A3N2DP25_9GAMM</name>
<dbReference type="Gene3D" id="3.40.640.10">
    <property type="entry name" value="Type I PLP-dependent aspartate aminotransferase-like (Major domain)"/>
    <property type="match status" value="1"/>
</dbReference>
<keyword evidence="4 5" id="KW-0663">Pyridoxal phosphate</keyword>
<dbReference type="Gene3D" id="3.90.1150.10">
    <property type="entry name" value="Aspartate Aminotransferase, domain 1"/>
    <property type="match status" value="1"/>
</dbReference>
<evidence type="ECO:0000256" key="2">
    <source>
        <dbReference type="ARBA" id="ARBA00022576"/>
    </source>
</evidence>
<dbReference type="InterPro" id="IPR015421">
    <property type="entry name" value="PyrdxlP-dep_Trfase_major"/>
</dbReference>
<dbReference type="PANTHER" id="PTHR42684">
    <property type="entry name" value="ADENOSYLMETHIONINE-8-AMINO-7-OXONONANOATE AMINOTRANSFERASE"/>
    <property type="match status" value="1"/>
</dbReference>
<dbReference type="InterPro" id="IPR005814">
    <property type="entry name" value="Aminotrans_3"/>
</dbReference>
<evidence type="ECO:0000313" key="7">
    <source>
        <dbReference type="Proteomes" id="UP000275394"/>
    </source>
</evidence>
<comment type="similarity">
    <text evidence="1 5">Belongs to the class-III pyridoxal-phosphate-dependent aminotransferase family.</text>
</comment>
<dbReference type="FunFam" id="3.40.640.10:FF:000014">
    <property type="entry name" value="Adenosylmethionine-8-amino-7-oxononanoate aminotransferase, probable"/>
    <property type="match status" value="1"/>
</dbReference>
<dbReference type="GO" id="GO:0004015">
    <property type="term" value="F:adenosylmethionine-8-amino-7-oxononanoate transaminase activity"/>
    <property type="evidence" value="ECO:0007669"/>
    <property type="project" value="TreeGrafter"/>
</dbReference>
<evidence type="ECO:0000256" key="5">
    <source>
        <dbReference type="RuleBase" id="RU003560"/>
    </source>
</evidence>
<protein>
    <submittedName>
        <fullName evidence="6">Beta-alanine--pyruvate transaminase</fullName>
    </submittedName>
</protein>
<dbReference type="PANTHER" id="PTHR42684:SF1">
    <property type="entry name" value="BETA-ALANINE--PYRUVATE AMINOTRANSFERASE"/>
    <property type="match status" value="1"/>
</dbReference>
<evidence type="ECO:0000313" key="6">
    <source>
        <dbReference type="EMBL" id="ROS01452.1"/>
    </source>
</evidence>
<organism evidence="6 7">
    <name type="scientific">Sinobacterium caligoides</name>
    <dbReference type="NCBI Taxonomy" id="933926"/>
    <lineage>
        <taxon>Bacteria</taxon>
        <taxon>Pseudomonadati</taxon>
        <taxon>Pseudomonadota</taxon>
        <taxon>Gammaproteobacteria</taxon>
        <taxon>Cellvibrionales</taxon>
        <taxon>Spongiibacteraceae</taxon>
        <taxon>Sinobacterium</taxon>
    </lineage>
</organism>
<dbReference type="GO" id="GO:0009102">
    <property type="term" value="P:biotin biosynthetic process"/>
    <property type="evidence" value="ECO:0007669"/>
    <property type="project" value="TreeGrafter"/>
</dbReference>
<dbReference type="SUPFAM" id="SSF53383">
    <property type="entry name" value="PLP-dependent transferases"/>
    <property type="match status" value="1"/>
</dbReference>
<keyword evidence="3" id="KW-0808">Transferase</keyword>
<dbReference type="Pfam" id="PF00202">
    <property type="entry name" value="Aminotran_3"/>
    <property type="match status" value="1"/>
</dbReference>
<sequence length="434" mass="47594">MSQPISDAFWMPFTANRDFKQAPRMIKSASGMMLTTNDGREVIDATAGLWCVNAGHGRREIADAVHEQLMTLDYSSIFNFAHDLGFAYAERLVEHTPTGLDHVFFANSGSEAVDTALKIAMQYWNARGEGQRKRFISRQKGYHGVNFGGVAMSGLTNNHQPFGQWLMVDHLRHTLDIERNAFSQGLPRYGAEWADELEELLEFHGAETVAAVIIEPIVGAGGVIPPPEGYLAKIRAICDKYSVLLIFDEVITGWGRAGSAFAAVEFGVTPDMITSAKGITNASVPLSAVFVNDEIYQRCMQGAKSAVELYHGYTYSCHPVACAAGMATLDIYEKEGLLTRASEPGGIGEYWQRALHSLADIEQVIDVRNYGLMGAIQLRGDGTKGGQVMQQLWESGVMVRGLGDSIAMSPPLIVEEPHIDLIVKKVRKVLHESL</sequence>
<keyword evidence="6" id="KW-0670">Pyruvate</keyword>
<dbReference type="AlphaFoldDB" id="A0A3N2DP25"/>
<dbReference type="RefSeq" id="WP_123712243.1">
    <property type="nucleotide sequence ID" value="NZ_RKHR01000004.1"/>
</dbReference>
<gene>
    <name evidence="6" type="ORF">EDC56_1894</name>
</gene>
<dbReference type="Proteomes" id="UP000275394">
    <property type="component" value="Unassembled WGS sequence"/>
</dbReference>
<dbReference type="InterPro" id="IPR015422">
    <property type="entry name" value="PyrdxlP-dep_Trfase_small"/>
</dbReference>
<comment type="caution">
    <text evidence="6">The sequence shown here is derived from an EMBL/GenBank/DDBJ whole genome shotgun (WGS) entry which is preliminary data.</text>
</comment>
<reference evidence="6 7" key="1">
    <citation type="submission" date="2018-11" db="EMBL/GenBank/DDBJ databases">
        <title>Genomic Encyclopedia of Type Strains, Phase IV (KMG-IV): sequencing the most valuable type-strain genomes for metagenomic binning, comparative biology and taxonomic classification.</title>
        <authorList>
            <person name="Goeker M."/>
        </authorList>
    </citation>
    <scope>NUCLEOTIDE SEQUENCE [LARGE SCALE GENOMIC DNA]</scope>
    <source>
        <strain evidence="6 7">DSM 100316</strain>
    </source>
</reference>
<evidence type="ECO:0000256" key="1">
    <source>
        <dbReference type="ARBA" id="ARBA00008954"/>
    </source>
</evidence>
<dbReference type="InterPro" id="IPR015424">
    <property type="entry name" value="PyrdxlP-dep_Trfase"/>
</dbReference>
<dbReference type="GO" id="GO:0030170">
    <property type="term" value="F:pyridoxal phosphate binding"/>
    <property type="evidence" value="ECO:0007669"/>
    <property type="project" value="InterPro"/>
</dbReference>